<reference evidence="2 3" key="1">
    <citation type="submission" date="2024-09" db="EMBL/GenBank/DDBJ databases">
        <authorList>
            <person name="Sun Q."/>
            <person name="Mori K."/>
        </authorList>
    </citation>
    <scope>NUCLEOTIDE SEQUENCE [LARGE SCALE GENOMIC DNA]</scope>
    <source>
        <strain evidence="2 3">TBRC 3947</strain>
    </source>
</reference>
<evidence type="ECO:0000313" key="2">
    <source>
        <dbReference type="EMBL" id="MFC0531915.1"/>
    </source>
</evidence>
<dbReference type="InterPro" id="IPR040198">
    <property type="entry name" value="Fido_containing"/>
</dbReference>
<dbReference type="RefSeq" id="WP_377257188.1">
    <property type="nucleotide sequence ID" value="NZ_JBHLUH010000061.1"/>
</dbReference>
<dbReference type="PROSITE" id="PS51459">
    <property type="entry name" value="FIDO"/>
    <property type="match status" value="1"/>
</dbReference>
<organism evidence="2 3">
    <name type="scientific">Phytohabitans kaempferiae</name>
    <dbReference type="NCBI Taxonomy" id="1620943"/>
    <lineage>
        <taxon>Bacteria</taxon>
        <taxon>Bacillati</taxon>
        <taxon>Actinomycetota</taxon>
        <taxon>Actinomycetes</taxon>
        <taxon>Micromonosporales</taxon>
        <taxon>Micromonosporaceae</taxon>
    </lineage>
</organism>
<dbReference type="EMBL" id="JBHLUH010000061">
    <property type="protein sequence ID" value="MFC0531915.1"/>
    <property type="molecule type" value="Genomic_DNA"/>
</dbReference>
<dbReference type="PANTHER" id="PTHR13504">
    <property type="entry name" value="FIDO DOMAIN-CONTAINING PROTEIN DDB_G0283145"/>
    <property type="match status" value="1"/>
</dbReference>
<dbReference type="Pfam" id="PF02661">
    <property type="entry name" value="Fic"/>
    <property type="match status" value="1"/>
</dbReference>
<feature type="domain" description="Fido" evidence="1">
    <location>
        <begin position="110"/>
        <end position="265"/>
    </location>
</feature>
<dbReference type="InterPro" id="IPR036597">
    <property type="entry name" value="Fido-like_dom_sf"/>
</dbReference>
<comment type="caution">
    <text evidence="2">The sequence shown here is derived from an EMBL/GenBank/DDBJ whole genome shotgun (WGS) entry which is preliminary data.</text>
</comment>
<dbReference type="PANTHER" id="PTHR13504:SF38">
    <property type="entry name" value="FIDO DOMAIN-CONTAINING PROTEIN"/>
    <property type="match status" value="1"/>
</dbReference>
<sequence>MLLRIPPLDAADQRVLAEIEAHYAKLRNATGGNSADHRWEGQLRRQLVAGAVQGSNSIEGYTVSLDTAAVMVAGGPVPSGVPDETRDALLGYRDALSWVLQTPKMGFFTHHELALSALHFMMLRTRPQKWPGRYRSGGIIVTDGEDPMTPAYTGPDAEDVPGLMAELMDWLNTGDLDAPPLVRAAMAHLNLVRVHPWRDGNGRMSRCLQTLVIARAGMVRPEFCSIEEWLGRKINTLRYYAVLRDTGRTYQPDADTHEWIRFNLRAHHQQARLVWLRLERARRTWEDMTALVQRLGLPGRTVSALHTAALGRLRRETYQQDEGLSRDQAIRDLRRLEAADLLDSHGYGVTLYYVAAGRARDVDDTVVDALRTPAIEPYDT</sequence>
<dbReference type="Proteomes" id="UP001589867">
    <property type="component" value="Unassembled WGS sequence"/>
</dbReference>
<name>A0ABV6MB40_9ACTN</name>
<protein>
    <submittedName>
        <fullName evidence="2">Fic family protein</fullName>
    </submittedName>
</protein>
<dbReference type="InterPro" id="IPR003812">
    <property type="entry name" value="Fido"/>
</dbReference>
<accession>A0ABV6MB40</accession>
<dbReference type="SUPFAM" id="SSF140931">
    <property type="entry name" value="Fic-like"/>
    <property type="match status" value="1"/>
</dbReference>
<keyword evidence="3" id="KW-1185">Reference proteome</keyword>
<evidence type="ECO:0000313" key="3">
    <source>
        <dbReference type="Proteomes" id="UP001589867"/>
    </source>
</evidence>
<proteinExistence type="predicted"/>
<evidence type="ECO:0000259" key="1">
    <source>
        <dbReference type="PROSITE" id="PS51459"/>
    </source>
</evidence>
<gene>
    <name evidence="2" type="ORF">ACFFIA_30120</name>
</gene>
<dbReference type="Gene3D" id="1.10.3290.10">
    <property type="entry name" value="Fido-like domain"/>
    <property type="match status" value="1"/>
</dbReference>